<dbReference type="OrthoDB" id="4508730at2759"/>
<dbReference type="Proteomes" id="UP000737391">
    <property type="component" value="Unassembled WGS sequence"/>
</dbReference>
<keyword evidence="4" id="KW-1185">Reference proteome</keyword>
<organism evidence="3 4">
    <name type="scientific">Fusarium agapanthi</name>
    <dbReference type="NCBI Taxonomy" id="1803897"/>
    <lineage>
        <taxon>Eukaryota</taxon>
        <taxon>Fungi</taxon>
        <taxon>Dikarya</taxon>
        <taxon>Ascomycota</taxon>
        <taxon>Pezizomycotina</taxon>
        <taxon>Sordariomycetes</taxon>
        <taxon>Hypocreomycetidae</taxon>
        <taxon>Hypocreales</taxon>
        <taxon>Nectriaceae</taxon>
        <taxon>Fusarium</taxon>
        <taxon>Fusarium fujikuroi species complex</taxon>
    </lineage>
</organism>
<evidence type="ECO:0000256" key="2">
    <source>
        <dbReference type="SAM" id="MobiDB-lite"/>
    </source>
</evidence>
<gene>
    <name evidence="3" type="ORF">FAGAP_4230</name>
</gene>
<keyword evidence="1" id="KW-0175">Coiled coil</keyword>
<name>A0A9P5BDT7_9HYPO</name>
<reference evidence="3" key="1">
    <citation type="submission" date="2020-01" db="EMBL/GenBank/DDBJ databases">
        <title>Identification and distribution of gene clusters putatively required for synthesis of sphingolipid metabolism inhibitors in phylogenetically diverse species of the filamentous fungus Fusarium.</title>
        <authorList>
            <person name="Kim H.-S."/>
            <person name="Busman M."/>
            <person name="Brown D.W."/>
            <person name="Divon H."/>
            <person name="Uhlig S."/>
            <person name="Proctor R.H."/>
        </authorList>
    </citation>
    <scope>NUCLEOTIDE SEQUENCE</scope>
    <source>
        <strain evidence="3">NRRL 31653</strain>
    </source>
</reference>
<evidence type="ECO:0000313" key="3">
    <source>
        <dbReference type="EMBL" id="KAF4499588.1"/>
    </source>
</evidence>
<evidence type="ECO:0000313" key="4">
    <source>
        <dbReference type="Proteomes" id="UP000737391"/>
    </source>
</evidence>
<proteinExistence type="predicted"/>
<feature type="region of interest" description="Disordered" evidence="2">
    <location>
        <begin position="1"/>
        <end position="46"/>
    </location>
</feature>
<dbReference type="EMBL" id="LUFC02000247">
    <property type="protein sequence ID" value="KAF4499588.1"/>
    <property type="molecule type" value="Genomic_DNA"/>
</dbReference>
<feature type="compositionally biased region" description="Basic and acidic residues" evidence="2">
    <location>
        <begin position="1"/>
        <end position="11"/>
    </location>
</feature>
<accession>A0A9P5BDT7</accession>
<sequence length="577" mass="67312">MSDISENHSSKEFQYYTMKEERNERKKELRKRKTGQGSNQDYEGWSEEAEIQQELKWEERLVRPIKEALTKAQQSSQTNSAPLKELGGRHFKLSSTDHVKYCTAETAPTRYITFYDPEVFPTRRGKINGHIYMVEERICDIDPFTPPKSPSLEVVRLNGNRGRHSFDIQFFDDHHLILKIPKDLVFYRQGISPPPQAPDVFTYYAECEAHEGRRFLAKQRREAREKRRRSASPALSGAYDRLTVYRAALKSVLVFNNTMSSREYPAWFWRLRDLHQNRKARGQENRYCDSNLAVEPKDFDEDLSDCSNDSEESCSSEKGCKYDEDDMCLKHDIDDQSSESSDLSNVSGESSTTEAAYYALKEQREERKSQLKVWKRQGMSERQNESVVEEALQHEINVEEREIQKVKAALAKTEKASKKESGPLKSLEHRLFRLFSTDHVQYCCYADCPTTYIEFYAPEDSSPSPDNSGRRGPVEGHVYLIFGDACNIDPFVRPKYPSTKFHQLKVNRGRQTVDVQFFHEHFLVLRMHRDIVFSHQRIQPPMDAPQFFTYYGIGESYKSPDDRRKEKAKRRRSASPQ</sequence>
<comment type="caution">
    <text evidence="3">The sequence shown here is derived from an EMBL/GenBank/DDBJ whole genome shotgun (WGS) entry which is preliminary data.</text>
</comment>
<feature type="compositionally biased region" description="Basic residues" evidence="2">
    <location>
        <begin position="566"/>
        <end position="577"/>
    </location>
</feature>
<protein>
    <submittedName>
        <fullName evidence="3">Uncharacterized protein</fullName>
    </submittedName>
</protein>
<dbReference type="AlphaFoldDB" id="A0A9P5BDT7"/>
<feature type="compositionally biased region" description="Basic and acidic residues" evidence="2">
    <location>
        <begin position="18"/>
        <end position="27"/>
    </location>
</feature>
<evidence type="ECO:0000256" key="1">
    <source>
        <dbReference type="SAM" id="Coils"/>
    </source>
</evidence>
<feature type="region of interest" description="Disordered" evidence="2">
    <location>
        <begin position="555"/>
        <end position="577"/>
    </location>
</feature>
<feature type="coiled-coil region" evidence="1">
    <location>
        <begin position="389"/>
        <end position="416"/>
    </location>
</feature>